<accession>A0A8S1RDI3</accession>
<name>A0A8S1RDI3_9CILI</name>
<sequence length="189" mass="22006">MQQYEYSKITSSSIGMNVTLRDLLDSPIQVKTVKVMEVFISKTYEGDYVYNCYSALQISIQGEMVELYNRWPGQIGEVYVQKNDLIGIDSVLYKISGDLRQDLSVEFIQYGATHKRNQNIRINIVKIKQEYIPDISDQDLKIILDPKIILGHKDNVFRVEMNDGKMNDINFLVMKNKYPHLVVQYLEKL</sequence>
<dbReference type="Proteomes" id="UP000692954">
    <property type="component" value="Unassembled WGS sequence"/>
</dbReference>
<gene>
    <name evidence="1" type="ORF">PSON_ATCC_30995.1.T1560011</name>
</gene>
<evidence type="ECO:0000313" key="1">
    <source>
        <dbReference type="EMBL" id="CAD8125050.1"/>
    </source>
</evidence>
<reference evidence="1" key="1">
    <citation type="submission" date="2021-01" db="EMBL/GenBank/DDBJ databases">
        <authorList>
            <consortium name="Genoscope - CEA"/>
            <person name="William W."/>
        </authorList>
    </citation>
    <scope>NUCLEOTIDE SEQUENCE</scope>
</reference>
<dbReference type="AlphaFoldDB" id="A0A8S1RDI3"/>
<proteinExistence type="predicted"/>
<comment type="caution">
    <text evidence="1">The sequence shown here is derived from an EMBL/GenBank/DDBJ whole genome shotgun (WGS) entry which is preliminary data.</text>
</comment>
<keyword evidence="2" id="KW-1185">Reference proteome</keyword>
<dbReference type="OrthoDB" id="300569at2759"/>
<protein>
    <submittedName>
        <fullName evidence="1">Uncharacterized protein</fullName>
    </submittedName>
</protein>
<dbReference type="EMBL" id="CAJJDN010000156">
    <property type="protein sequence ID" value="CAD8125050.1"/>
    <property type="molecule type" value="Genomic_DNA"/>
</dbReference>
<evidence type="ECO:0000313" key="2">
    <source>
        <dbReference type="Proteomes" id="UP000692954"/>
    </source>
</evidence>
<organism evidence="1 2">
    <name type="scientific">Paramecium sonneborni</name>
    <dbReference type="NCBI Taxonomy" id="65129"/>
    <lineage>
        <taxon>Eukaryota</taxon>
        <taxon>Sar</taxon>
        <taxon>Alveolata</taxon>
        <taxon>Ciliophora</taxon>
        <taxon>Intramacronucleata</taxon>
        <taxon>Oligohymenophorea</taxon>
        <taxon>Peniculida</taxon>
        <taxon>Parameciidae</taxon>
        <taxon>Paramecium</taxon>
    </lineage>
</organism>